<protein>
    <submittedName>
        <fullName evidence="1">Uncharacterized protein</fullName>
    </submittedName>
</protein>
<dbReference type="Proteomes" id="UP000807342">
    <property type="component" value="Unassembled WGS sequence"/>
</dbReference>
<dbReference type="AlphaFoldDB" id="A0A9P5X1H3"/>
<dbReference type="EMBL" id="MU151848">
    <property type="protein sequence ID" value="KAF9441590.1"/>
    <property type="molecule type" value="Genomic_DNA"/>
</dbReference>
<comment type="caution">
    <text evidence="1">The sequence shown here is derived from an EMBL/GenBank/DDBJ whole genome shotgun (WGS) entry which is preliminary data.</text>
</comment>
<dbReference type="OrthoDB" id="3268967at2759"/>
<keyword evidence="2" id="KW-1185">Reference proteome</keyword>
<evidence type="ECO:0000313" key="2">
    <source>
        <dbReference type="Proteomes" id="UP000807342"/>
    </source>
</evidence>
<name>A0A9P5X1H3_9AGAR</name>
<organism evidence="1 2">
    <name type="scientific">Macrolepiota fuliginosa MF-IS2</name>
    <dbReference type="NCBI Taxonomy" id="1400762"/>
    <lineage>
        <taxon>Eukaryota</taxon>
        <taxon>Fungi</taxon>
        <taxon>Dikarya</taxon>
        <taxon>Basidiomycota</taxon>
        <taxon>Agaricomycotina</taxon>
        <taxon>Agaricomycetes</taxon>
        <taxon>Agaricomycetidae</taxon>
        <taxon>Agaricales</taxon>
        <taxon>Agaricineae</taxon>
        <taxon>Agaricaceae</taxon>
        <taxon>Macrolepiota</taxon>
    </lineage>
</organism>
<proteinExistence type="predicted"/>
<gene>
    <name evidence="1" type="ORF">P691DRAFT_683401</name>
</gene>
<reference evidence="1" key="1">
    <citation type="submission" date="2020-11" db="EMBL/GenBank/DDBJ databases">
        <authorList>
            <consortium name="DOE Joint Genome Institute"/>
            <person name="Ahrendt S."/>
            <person name="Riley R."/>
            <person name="Andreopoulos W."/>
            <person name="Labutti K."/>
            <person name="Pangilinan J."/>
            <person name="Ruiz-Duenas F.J."/>
            <person name="Barrasa J.M."/>
            <person name="Sanchez-Garcia M."/>
            <person name="Camarero S."/>
            <person name="Miyauchi S."/>
            <person name="Serrano A."/>
            <person name="Linde D."/>
            <person name="Babiker R."/>
            <person name="Drula E."/>
            <person name="Ayuso-Fernandez I."/>
            <person name="Pacheco R."/>
            <person name="Padilla G."/>
            <person name="Ferreira P."/>
            <person name="Barriuso J."/>
            <person name="Kellner H."/>
            <person name="Castanera R."/>
            <person name="Alfaro M."/>
            <person name="Ramirez L."/>
            <person name="Pisabarro A.G."/>
            <person name="Kuo A."/>
            <person name="Tritt A."/>
            <person name="Lipzen A."/>
            <person name="He G."/>
            <person name="Yan M."/>
            <person name="Ng V."/>
            <person name="Cullen D."/>
            <person name="Martin F."/>
            <person name="Rosso M.-N."/>
            <person name="Henrissat B."/>
            <person name="Hibbett D."/>
            <person name="Martinez A.T."/>
            <person name="Grigoriev I.V."/>
        </authorList>
    </citation>
    <scope>NUCLEOTIDE SEQUENCE</scope>
    <source>
        <strain evidence="1">MF-IS2</strain>
    </source>
</reference>
<evidence type="ECO:0000313" key="1">
    <source>
        <dbReference type="EMBL" id="KAF9441590.1"/>
    </source>
</evidence>
<sequence>MNSVNTSTSLSGFQLKTGSLPCIIPSPPNIPQKSSNIALKSACEFVKTIQHHIHEAQDNLLAAKIVQAHYANNYCNDNPNFKISDQVLLNTTNHHCNYVQKGSGRVGKFMP</sequence>
<accession>A0A9P5X1H3</accession>